<reference evidence="2 3" key="1">
    <citation type="journal article" date="2016" name="Front. Microbiol.">
        <title>Comparative Genomics Analysis of Streptomyces Species Reveals Their Adaptation to the Marine Environment and Their Diversity at the Genomic Level.</title>
        <authorList>
            <person name="Tian X."/>
            <person name="Zhang Z."/>
            <person name="Yang T."/>
            <person name="Chen M."/>
            <person name="Li J."/>
            <person name="Chen F."/>
            <person name="Yang J."/>
            <person name="Li W."/>
            <person name="Zhang B."/>
            <person name="Zhang Z."/>
            <person name="Wu J."/>
            <person name="Zhang C."/>
            <person name="Long L."/>
            <person name="Xiao J."/>
        </authorList>
    </citation>
    <scope>NUCLEOTIDE SEQUENCE [LARGE SCALE GENOMIC DNA]</scope>
    <source>
        <strain evidence="2 3">SCSIO 10429</strain>
    </source>
</reference>
<gene>
    <name evidence="2" type="ORF">AN218_25410</name>
</gene>
<evidence type="ECO:0008006" key="4">
    <source>
        <dbReference type="Google" id="ProtNLM"/>
    </source>
</evidence>
<protein>
    <recommendedName>
        <fullName evidence="4">Cache domain-containing protein</fullName>
    </recommendedName>
</protein>
<evidence type="ECO:0000313" key="3">
    <source>
        <dbReference type="Proteomes" id="UP000176005"/>
    </source>
</evidence>
<dbReference type="EMBL" id="LJGW01000406">
    <property type="protein sequence ID" value="OEV08737.1"/>
    <property type="molecule type" value="Genomic_DNA"/>
</dbReference>
<dbReference type="PATRIC" id="fig|518642.10.peg.5574"/>
<evidence type="ECO:0000313" key="2">
    <source>
        <dbReference type="EMBL" id="OEV08737.1"/>
    </source>
</evidence>
<dbReference type="RefSeq" id="WP_070019264.1">
    <property type="nucleotide sequence ID" value="NZ_LJGW01000406.1"/>
</dbReference>
<feature type="region of interest" description="Disordered" evidence="1">
    <location>
        <begin position="203"/>
        <end position="225"/>
    </location>
</feature>
<accession>A0A1E7KXR7</accession>
<comment type="caution">
    <text evidence="2">The sequence shown here is derived from an EMBL/GenBank/DDBJ whole genome shotgun (WGS) entry which is preliminary data.</text>
</comment>
<dbReference type="Proteomes" id="UP000176005">
    <property type="component" value="Unassembled WGS sequence"/>
</dbReference>
<name>A0A1E7KXR7_9ACTN</name>
<proteinExistence type="predicted"/>
<dbReference type="CDD" id="cd12913">
    <property type="entry name" value="PDC1_MCP_like"/>
    <property type="match status" value="1"/>
</dbReference>
<sequence length="248" mass="26100">MCDALECVFDAVAETTTETAALLARVAAEERPPATADLAALRPGLRERLERLALMSGAGFVAAPGLLADAEAWLEWWQRGQGGEIRPLLLDLDPEHSAYADYTHWEWYALARDTGRRAVAGPYVDYLCSDEYSLTLSAPVTVGGRFAGVGAADVYLPDFEAAVMPVLQRLPEPACLVNSRGRVAASTNPQYLAGSLLKGPDFASVPSGPAEGEDSGDGADSADGRVTHEGLTLRACGGLPLILVTGGD</sequence>
<organism evidence="2 3">
    <name type="scientific">Streptomyces nanshensis</name>
    <dbReference type="NCBI Taxonomy" id="518642"/>
    <lineage>
        <taxon>Bacteria</taxon>
        <taxon>Bacillati</taxon>
        <taxon>Actinomycetota</taxon>
        <taxon>Actinomycetes</taxon>
        <taxon>Kitasatosporales</taxon>
        <taxon>Streptomycetaceae</taxon>
        <taxon>Streptomyces</taxon>
    </lineage>
</organism>
<dbReference type="AlphaFoldDB" id="A0A1E7KXR7"/>
<keyword evidence="3" id="KW-1185">Reference proteome</keyword>
<evidence type="ECO:0000256" key="1">
    <source>
        <dbReference type="SAM" id="MobiDB-lite"/>
    </source>
</evidence>
<dbReference type="Gene3D" id="3.30.450.20">
    <property type="entry name" value="PAS domain"/>
    <property type="match status" value="1"/>
</dbReference>